<comment type="similarity">
    <text evidence="2">Belongs to the EamA transporter family.</text>
</comment>
<sequence length="296" mass="32571">MSEWLGYLQTLLAATCWAVAGTVAKHMMNQDLSPVVLAEMRVTIASALLLLVLSFKNRELLRIRPGDLFYMIVLGAIGVAGVHYTYYYAISHTNVATAILLQYLAPAFILMFAVVVQGEACSAGKICALCLASLGCFLMVGGYDLELLAMNRLGVLAGLVSAGFFAFYSIYAEYGMRRYSVWTILVYGFASAAAFWWCLNPPWNILRAQYSAQIWLMFLFLGVFSAIVPFALYFSGIRRIKATRASITAMAEPVVGGIVAYLFLEETMTLIQLLGAGCVMGGILCLQVFRERRTRG</sequence>
<feature type="transmembrane region" description="Helical" evidence="6">
    <location>
        <begin position="36"/>
        <end position="56"/>
    </location>
</feature>
<dbReference type="AlphaFoldDB" id="A0A2G6KH16"/>
<keyword evidence="5 6" id="KW-0472">Membrane</keyword>
<dbReference type="PANTHER" id="PTHR32322:SF2">
    <property type="entry name" value="EAMA DOMAIN-CONTAINING PROTEIN"/>
    <property type="match status" value="1"/>
</dbReference>
<dbReference type="EMBL" id="PDSK01000070">
    <property type="protein sequence ID" value="PIE34953.1"/>
    <property type="molecule type" value="Genomic_DNA"/>
</dbReference>
<dbReference type="InterPro" id="IPR000620">
    <property type="entry name" value="EamA_dom"/>
</dbReference>
<evidence type="ECO:0000313" key="9">
    <source>
        <dbReference type="Proteomes" id="UP000230821"/>
    </source>
</evidence>
<dbReference type="InterPro" id="IPR037185">
    <property type="entry name" value="EmrE-like"/>
</dbReference>
<evidence type="ECO:0000256" key="1">
    <source>
        <dbReference type="ARBA" id="ARBA00004141"/>
    </source>
</evidence>
<feature type="transmembrane region" description="Helical" evidence="6">
    <location>
        <begin position="212"/>
        <end position="234"/>
    </location>
</feature>
<keyword evidence="3 6" id="KW-0812">Transmembrane</keyword>
<keyword evidence="4 6" id="KW-1133">Transmembrane helix</keyword>
<evidence type="ECO:0000259" key="7">
    <source>
        <dbReference type="Pfam" id="PF00892"/>
    </source>
</evidence>
<feature type="transmembrane region" description="Helical" evidence="6">
    <location>
        <begin position="95"/>
        <end position="116"/>
    </location>
</feature>
<dbReference type="Pfam" id="PF00892">
    <property type="entry name" value="EamA"/>
    <property type="match status" value="2"/>
</dbReference>
<comment type="caution">
    <text evidence="8">The sequence shown here is derived from an EMBL/GenBank/DDBJ whole genome shotgun (WGS) entry which is preliminary data.</text>
</comment>
<feature type="transmembrane region" description="Helical" evidence="6">
    <location>
        <begin position="68"/>
        <end position="89"/>
    </location>
</feature>
<proteinExistence type="inferred from homology"/>
<gene>
    <name evidence="8" type="ORF">CSA56_06205</name>
</gene>
<feature type="transmembrane region" description="Helical" evidence="6">
    <location>
        <begin position="246"/>
        <end position="264"/>
    </location>
</feature>
<evidence type="ECO:0000256" key="6">
    <source>
        <dbReference type="SAM" id="Phobius"/>
    </source>
</evidence>
<dbReference type="GO" id="GO:0016020">
    <property type="term" value="C:membrane"/>
    <property type="evidence" value="ECO:0007669"/>
    <property type="project" value="UniProtKB-SubCell"/>
</dbReference>
<comment type="subcellular location">
    <subcellularLocation>
        <location evidence="1">Membrane</location>
        <topology evidence="1">Multi-pass membrane protein</topology>
    </subcellularLocation>
</comment>
<feature type="transmembrane region" description="Helical" evidence="6">
    <location>
        <begin position="153"/>
        <end position="172"/>
    </location>
</feature>
<evidence type="ECO:0000313" key="8">
    <source>
        <dbReference type="EMBL" id="PIE34953.1"/>
    </source>
</evidence>
<feature type="transmembrane region" description="Helical" evidence="6">
    <location>
        <begin position="179"/>
        <end position="197"/>
    </location>
</feature>
<evidence type="ECO:0000256" key="3">
    <source>
        <dbReference type="ARBA" id="ARBA00022692"/>
    </source>
</evidence>
<feature type="domain" description="EamA" evidence="7">
    <location>
        <begin position="5"/>
        <end position="140"/>
    </location>
</feature>
<feature type="transmembrane region" description="Helical" evidence="6">
    <location>
        <begin position="123"/>
        <end position="141"/>
    </location>
</feature>
<evidence type="ECO:0000256" key="4">
    <source>
        <dbReference type="ARBA" id="ARBA00022989"/>
    </source>
</evidence>
<name>A0A2G6KH16_9BACT</name>
<dbReference type="Proteomes" id="UP000230821">
    <property type="component" value="Unassembled WGS sequence"/>
</dbReference>
<feature type="transmembrane region" description="Helical" evidence="6">
    <location>
        <begin position="270"/>
        <end position="289"/>
    </location>
</feature>
<accession>A0A2G6KH16</accession>
<evidence type="ECO:0000256" key="2">
    <source>
        <dbReference type="ARBA" id="ARBA00007362"/>
    </source>
</evidence>
<organism evidence="8 9">
    <name type="scientific">candidate division KSB3 bacterium</name>
    <dbReference type="NCBI Taxonomy" id="2044937"/>
    <lineage>
        <taxon>Bacteria</taxon>
        <taxon>candidate division KSB3</taxon>
    </lineage>
</organism>
<dbReference type="SUPFAM" id="SSF103481">
    <property type="entry name" value="Multidrug resistance efflux transporter EmrE"/>
    <property type="match status" value="2"/>
</dbReference>
<protein>
    <submittedName>
        <fullName evidence="8">EamA family transporter</fullName>
    </submittedName>
</protein>
<reference evidence="8 9" key="1">
    <citation type="submission" date="2017-10" db="EMBL/GenBank/DDBJ databases">
        <title>Novel microbial diversity and functional potential in the marine mammal oral microbiome.</title>
        <authorList>
            <person name="Dudek N.K."/>
            <person name="Sun C.L."/>
            <person name="Burstein D."/>
            <person name="Kantor R.S."/>
            <person name="Aliaga Goltsman D.S."/>
            <person name="Bik E.M."/>
            <person name="Thomas B.C."/>
            <person name="Banfield J.F."/>
            <person name="Relman D.A."/>
        </authorList>
    </citation>
    <scope>NUCLEOTIDE SEQUENCE [LARGE SCALE GENOMIC DNA]</scope>
    <source>
        <strain evidence="8">DOLJORAL78_47_16</strain>
    </source>
</reference>
<evidence type="ECO:0000256" key="5">
    <source>
        <dbReference type="ARBA" id="ARBA00023136"/>
    </source>
</evidence>
<dbReference type="Gene3D" id="1.10.3730.20">
    <property type="match status" value="1"/>
</dbReference>
<dbReference type="InterPro" id="IPR050638">
    <property type="entry name" value="AA-Vitamin_Transporters"/>
</dbReference>
<dbReference type="PANTHER" id="PTHR32322">
    <property type="entry name" value="INNER MEMBRANE TRANSPORTER"/>
    <property type="match status" value="1"/>
</dbReference>
<feature type="domain" description="EamA" evidence="7">
    <location>
        <begin position="153"/>
        <end position="286"/>
    </location>
</feature>